<dbReference type="SUPFAM" id="SSF51905">
    <property type="entry name" value="FAD/NAD(P)-binding domain"/>
    <property type="match status" value="1"/>
</dbReference>
<dbReference type="AlphaFoldDB" id="A0A0P7BE92"/>
<dbReference type="PANTHER" id="PTHR43004:SF8">
    <property type="entry name" value="FAD-BINDING DOMAIN-CONTAINING PROTEIN-RELATED"/>
    <property type="match status" value="1"/>
</dbReference>
<dbReference type="InterPro" id="IPR002938">
    <property type="entry name" value="FAD-bd"/>
</dbReference>
<dbReference type="Gene3D" id="3.30.9.10">
    <property type="entry name" value="D-Amino Acid Oxidase, subunit A, domain 2"/>
    <property type="match status" value="1"/>
</dbReference>
<keyword evidence="3" id="KW-0560">Oxidoreductase</keyword>
<keyword evidence="5" id="KW-0503">Monooxygenase</keyword>
<evidence type="ECO:0000313" key="6">
    <source>
        <dbReference type="Proteomes" id="UP000050424"/>
    </source>
</evidence>
<dbReference type="GO" id="GO:0071949">
    <property type="term" value="F:FAD binding"/>
    <property type="evidence" value="ECO:0007669"/>
    <property type="project" value="InterPro"/>
</dbReference>
<dbReference type="Pfam" id="PF21274">
    <property type="entry name" value="Rng_hyd_C"/>
    <property type="match status" value="1"/>
</dbReference>
<dbReference type="PANTHER" id="PTHR43004">
    <property type="entry name" value="TRK SYSTEM POTASSIUM UPTAKE PROTEIN"/>
    <property type="match status" value="1"/>
</dbReference>
<dbReference type="Gene3D" id="3.50.50.60">
    <property type="entry name" value="FAD/NAD(P)-binding domain"/>
    <property type="match status" value="1"/>
</dbReference>
<accession>A0A0P7BE92</accession>
<feature type="domain" description="FAD-binding" evidence="4">
    <location>
        <begin position="6"/>
        <end position="394"/>
    </location>
</feature>
<gene>
    <name evidence="5" type="ORF">AK830_g7289</name>
</gene>
<dbReference type="Pfam" id="PF01494">
    <property type="entry name" value="FAD_binding_3"/>
    <property type="match status" value="1"/>
</dbReference>
<reference evidence="5 6" key="1">
    <citation type="submission" date="2015-09" db="EMBL/GenBank/DDBJ databases">
        <title>Draft genome of a European isolate of the apple canker pathogen Neonectria ditissima.</title>
        <authorList>
            <person name="Gomez-Cortecero A."/>
            <person name="Harrison R.J."/>
            <person name="Armitage A.D."/>
        </authorList>
    </citation>
    <scope>NUCLEOTIDE SEQUENCE [LARGE SCALE GENOMIC DNA]</scope>
    <source>
        <strain evidence="5 6">R09/05</strain>
    </source>
</reference>
<sequence>MEKIIETDFLIAGAGPAGAALASFLGQHGERIIHICVLIASNPRADLKGVVIAKASSTAETPRAHVTNPPALECLRDIGIEQGAIALGSPASYFGAARWCRSLAGEEFGKLLAWSNAPQRLSDWAAASPCTYVDLPQSYLEPLLVKFAAHHGFEVRFSTELVHVERLPDGHCLCHIRDCFTGFEYKIRARFLFGADGGRSQVARDLDYQFDKKPSGQLAYNIFFKADLKHIINEERHAGLNFICNPYNKGLLGTTSAVRMVRPWNQWLLVSISLSPDHHPFQGLESQTTELIKIICEAAGDSAVQVEIIKVDKWIVRDAVARAFSDAGGAQAYLIGDAAHRHPPAYGLGSNTCIQDAYNLGWKVAFVFKGLAGPSLLKSYSEERQPVGAMLVKESNYQLRAAMDVSIALGQTASTSEAAAMELAKLSKASSEGHERRLLLQNALDVKRQEFESLGAAMNQWYASEAVYLADEEYPRPPFEGDCLVNLQISTYPGSRLPHAWLDVPTRKNTISTHDLAGKGCFCLFTGIGGEAWKKAANDISTATGIPVRTYGIGFGLEYHDIYRDWSGRREVEEDGCVLVRPDRFIAWRSLKMVDDCESALKNVLDSVLSRHEL</sequence>
<protein>
    <submittedName>
        <fullName evidence="5">2,4-dichlorophenol 6-monooxygenase</fullName>
    </submittedName>
</protein>
<keyword evidence="2" id="KW-0274">FAD</keyword>
<keyword evidence="1" id="KW-0285">Flavoprotein</keyword>
<dbReference type="Proteomes" id="UP000050424">
    <property type="component" value="Unassembled WGS sequence"/>
</dbReference>
<dbReference type="PRINTS" id="PR00420">
    <property type="entry name" value="RNGMNOXGNASE"/>
</dbReference>
<keyword evidence="6" id="KW-1185">Reference proteome</keyword>
<evidence type="ECO:0000256" key="3">
    <source>
        <dbReference type="ARBA" id="ARBA00023002"/>
    </source>
</evidence>
<proteinExistence type="predicted"/>
<evidence type="ECO:0000256" key="2">
    <source>
        <dbReference type="ARBA" id="ARBA00022827"/>
    </source>
</evidence>
<dbReference type="OrthoDB" id="2690153at2759"/>
<organism evidence="5 6">
    <name type="scientific">Neonectria ditissima</name>
    <dbReference type="NCBI Taxonomy" id="78410"/>
    <lineage>
        <taxon>Eukaryota</taxon>
        <taxon>Fungi</taxon>
        <taxon>Dikarya</taxon>
        <taxon>Ascomycota</taxon>
        <taxon>Pezizomycotina</taxon>
        <taxon>Sordariomycetes</taxon>
        <taxon>Hypocreomycetidae</taxon>
        <taxon>Hypocreales</taxon>
        <taxon>Nectriaceae</taxon>
        <taxon>Neonectria</taxon>
    </lineage>
</organism>
<evidence type="ECO:0000313" key="5">
    <source>
        <dbReference type="EMBL" id="KPM39243.1"/>
    </source>
</evidence>
<evidence type="ECO:0000259" key="4">
    <source>
        <dbReference type="Pfam" id="PF01494"/>
    </source>
</evidence>
<dbReference type="InterPro" id="IPR036188">
    <property type="entry name" value="FAD/NAD-bd_sf"/>
</dbReference>
<comment type="caution">
    <text evidence="5">The sequence shown here is derived from an EMBL/GenBank/DDBJ whole genome shotgun (WGS) entry which is preliminary data.</text>
</comment>
<evidence type="ECO:0000256" key="1">
    <source>
        <dbReference type="ARBA" id="ARBA00022630"/>
    </source>
</evidence>
<dbReference type="STRING" id="78410.A0A0P7BE92"/>
<dbReference type="EMBL" id="LKCW01000112">
    <property type="protein sequence ID" value="KPM39243.1"/>
    <property type="molecule type" value="Genomic_DNA"/>
</dbReference>
<dbReference type="Gene3D" id="3.40.30.120">
    <property type="match status" value="1"/>
</dbReference>
<dbReference type="GO" id="GO:0016709">
    <property type="term" value="F:oxidoreductase activity, acting on paired donors, with incorporation or reduction of molecular oxygen, NAD(P)H as one donor, and incorporation of one atom of oxygen"/>
    <property type="evidence" value="ECO:0007669"/>
    <property type="project" value="UniProtKB-ARBA"/>
</dbReference>
<dbReference type="InterPro" id="IPR050641">
    <property type="entry name" value="RIFMO-like"/>
</dbReference>
<name>A0A0P7BE92_9HYPO</name>